<feature type="compositionally biased region" description="Basic residues" evidence="1">
    <location>
        <begin position="80"/>
        <end position="91"/>
    </location>
</feature>
<evidence type="ECO:0000313" key="2">
    <source>
        <dbReference type="EMBL" id="KZT63449.1"/>
    </source>
</evidence>
<proteinExistence type="predicted"/>
<accession>A0A165KQD0</accession>
<sequence>MSDTRSGCAASRRWRPSSLVRGQPRRESYNNTGTWDVRLGHPVFAVQEGGRKEIDILRTKGDRVPQPGSRHSATTPSARGRTRNCSSRRRSSVGGPHNSRKGPRAQVPGSRPSVSPLRAGAIKRRRPGNPVVPRSSSMHPLVRFVADRDQSMA</sequence>
<evidence type="ECO:0000256" key="1">
    <source>
        <dbReference type="SAM" id="MobiDB-lite"/>
    </source>
</evidence>
<organism evidence="2 3">
    <name type="scientific">Daedalea quercina L-15889</name>
    <dbReference type="NCBI Taxonomy" id="1314783"/>
    <lineage>
        <taxon>Eukaryota</taxon>
        <taxon>Fungi</taxon>
        <taxon>Dikarya</taxon>
        <taxon>Basidiomycota</taxon>
        <taxon>Agaricomycotina</taxon>
        <taxon>Agaricomycetes</taxon>
        <taxon>Polyporales</taxon>
        <taxon>Fomitopsis</taxon>
    </lineage>
</organism>
<feature type="region of interest" description="Disordered" evidence="1">
    <location>
        <begin position="58"/>
        <end position="153"/>
    </location>
</feature>
<feature type="region of interest" description="Disordered" evidence="1">
    <location>
        <begin position="1"/>
        <end position="38"/>
    </location>
</feature>
<dbReference type="AlphaFoldDB" id="A0A165KQD0"/>
<dbReference type="EMBL" id="KV429184">
    <property type="protein sequence ID" value="KZT63449.1"/>
    <property type="molecule type" value="Genomic_DNA"/>
</dbReference>
<evidence type="ECO:0000313" key="3">
    <source>
        <dbReference type="Proteomes" id="UP000076727"/>
    </source>
</evidence>
<reference evidence="2 3" key="1">
    <citation type="journal article" date="2016" name="Mol. Biol. Evol.">
        <title>Comparative Genomics of Early-Diverging Mushroom-Forming Fungi Provides Insights into the Origins of Lignocellulose Decay Capabilities.</title>
        <authorList>
            <person name="Nagy L.G."/>
            <person name="Riley R."/>
            <person name="Tritt A."/>
            <person name="Adam C."/>
            <person name="Daum C."/>
            <person name="Floudas D."/>
            <person name="Sun H."/>
            <person name="Yadav J.S."/>
            <person name="Pangilinan J."/>
            <person name="Larsson K.H."/>
            <person name="Matsuura K."/>
            <person name="Barry K."/>
            <person name="Labutti K."/>
            <person name="Kuo R."/>
            <person name="Ohm R.A."/>
            <person name="Bhattacharya S.S."/>
            <person name="Shirouzu T."/>
            <person name="Yoshinaga Y."/>
            <person name="Martin F.M."/>
            <person name="Grigoriev I.V."/>
            <person name="Hibbett D.S."/>
        </authorList>
    </citation>
    <scope>NUCLEOTIDE SEQUENCE [LARGE SCALE GENOMIC DNA]</scope>
    <source>
        <strain evidence="2 3">L-15889</strain>
    </source>
</reference>
<name>A0A165KQD0_9APHY</name>
<gene>
    <name evidence="2" type="ORF">DAEQUDRAFT_132173</name>
</gene>
<keyword evidence="3" id="KW-1185">Reference proteome</keyword>
<protein>
    <submittedName>
        <fullName evidence="2">Uncharacterized protein</fullName>
    </submittedName>
</protein>
<dbReference type="Proteomes" id="UP000076727">
    <property type="component" value="Unassembled WGS sequence"/>
</dbReference>